<evidence type="ECO:0000313" key="2">
    <source>
        <dbReference type="Proteomes" id="UP000067738"/>
    </source>
</evidence>
<dbReference type="Pfam" id="PF11185">
    <property type="entry name" value="DUF2971"/>
    <property type="match status" value="1"/>
</dbReference>
<accession>A0A0U2SH06</accession>
<dbReference type="InterPro" id="IPR021352">
    <property type="entry name" value="DUF2971"/>
</dbReference>
<reference evidence="1 2" key="1">
    <citation type="submission" date="2015-04" db="EMBL/GenBank/DDBJ databases">
        <title>The complete genome sequence of the rumen methanogen Methanobrevibacter millerae SM9.</title>
        <authorList>
            <person name="Leahy S.C."/>
            <person name="Kelly W.J."/>
            <person name="Pacheco D.M."/>
            <person name="Li D."/>
            <person name="Altermann E."/>
            <person name="Attwood G.T."/>
        </authorList>
    </citation>
    <scope>NUCLEOTIDE SEQUENCE [LARGE SCALE GENOMIC DNA]</scope>
    <source>
        <strain evidence="1 2">SM9</strain>
    </source>
</reference>
<dbReference type="Proteomes" id="UP000067738">
    <property type="component" value="Chromosome"/>
</dbReference>
<dbReference type="AlphaFoldDB" id="A0A0U2SH06"/>
<dbReference type="OrthoDB" id="71517at2157"/>
<dbReference type="KEGG" id="mmil:sm9_0459"/>
<dbReference type="EMBL" id="CP011266">
    <property type="protein sequence ID" value="ALT68261.1"/>
    <property type="molecule type" value="Genomic_DNA"/>
</dbReference>
<gene>
    <name evidence="1" type="ORF">sm9_0459</name>
</gene>
<evidence type="ECO:0008006" key="3">
    <source>
        <dbReference type="Google" id="ProtNLM"/>
    </source>
</evidence>
<dbReference type="PATRIC" id="fig|230361.4.peg.473"/>
<sequence>MNKCLTMDDNNWRNKFFDNYFKIEVDDEQKWLDCKNQHLTKIFQYTRVKHAKTLILDDLMYLREIKDLNDPFEGDLLYDLDEFYNNPIKNPMLDKNDIKNNFYEANKYMKDLIYIACFSERNDITPMWHHYGGEHKGICVEYDFKNDKEYDKKLKQILFPIAYVTEKRNKEILPKIFDGADKGKLAIETFTNKSIEWEYEQEWRIIMLKNPGKLFEIKWYNNKPYIKFLTPKNVYLGYKIDERDAYFIKKLCELRNIPVYRMIKDNSSFNLTYIPYE</sequence>
<proteinExistence type="predicted"/>
<protein>
    <recommendedName>
        <fullName evidence="3">DUF2971 domain-containing protein</fullName>
    </recommendedName>
</protein>
<keyword evidence="2" id="KW-1185">Reference proteome</keyword>
<organism evidence="1 2">
    <name type="scientific">Methanobrevibacter millerae</name>
    <dbReference type="NCBI Taxonomy" id="230361"/>
    <lineage>
        <taxon>Archaea</taxon>
        <taxon>Methanobacteriati</taxon>
        <taxon>Methanobacteriota</taxon>
        <taxon>Methanomada group</taxon>
        <taxon>Methanobacteria</taxon>
        <taxon>Methanobacteriales</taxon>
        <taxon>Methanobacteriaceae</taxon>
        <taxon>Methanobrevibacter</taxon>
    </lineage>
</organism>
<evidence type="ECO:0000313" key="1">
    <source>
        <dbReference type="EMBL" id="ALT68261.1"/>
    </source>
</evidence>
<name>A0A0U2SH06_9EURY</name>